<keyword evidence="3" id="KW-1185">Reference proteome</keyword>
<dbReference type="AlphaFoldDB" id="A0A5J4NX16"/>
<protein>
    <recommendedName>
        <fullName evidence="4">Reverse transcriptase domain-containing protein</fullName>
    </recommendedName>
</protein>
<dbReference type="Proteomes" id="UP000324629">
    <property type="component" value="Unassembled WGS sequence"/>
</dbReference>
<feature type="compositionally biased region" description="Polar residues" evidence="1">
    <location>
        <begin position="59"/>
        <end position="68"/>
    </location>
</feature>
<proteinExistence type="predicted"/>
<comment type="caution">
    <text evidence="2">The sequence shown here is derived from an EMBL/GenBank/DDBJ whole genome shotgun (WGS) entry which is preliminary data.</text>
</comment>
<evidence type="ECO:0008006" key="4">
    <source>
        <dbReference type="Google" id="ProtNLM"/>
    </source>
</evidence>
<name>A0A5J4NX16_9TREM</name>
<accession>A0A5J4NX16</accession>
<gene>
    <name evidence="2" type="ORF">DEA37_0003163</name>
</gene>
<feature type="region of interest" description="Disordered" evidence="1">
    <location>
        <begin position="59"/>
        <end position="96"/>
    </location>
</feature>
<evidence type="ECO:0000256" key="1">
    <source>
        <dbReference type="SAM" id="MobiDB-lite"/>
    </source>
</evidence>
<dbReference type="EMBL" id="QNGE01000682">
    <property type="protein sequence ID" value="KAA3679618.1"/>
    <property type="molecule type" value="Genomic_DNA"/>
</dbReference>
<evidence type="ECO:0000313" key="2">
    <source>
        <dbReference type="EMBL" id="KAA3679618.1"/>
    </source>
</evidence>
<evidence type="ECO:0000313" key="3">
    <source>
        <dbReference type="Proteomes" id="UP000324629"/>
    </source>
</evidence>
<sequence length="239" mass="26483">MLTPQQLRYISKQIKSSPTAFVDRVFPKSPSSLCDSADTNATVDIHGCISDFCPRSPVQHTPSVSPTVQRDEDDKQPDEDSHLSDTTEEESLGTNDELETQLSSLVDCYFLQLVPVKKRRMILRKADINVVSDSVALCVLQNCPLHNGFHVSLSRSLYAHSASRVTVYGELSQMFVTSSGVRRACPISPFLFNFVMVDILELVVEESIELGVELLPGARLTDLEYSIDTVLLSLSAKDM</sequence>
<feature type="compositionally biased region" description="Acidic residues" evidence="1">
    <location>
        <begin position="86"/>
        <end position="96"/>
    </location>
</feature>
<reference evidence="2 3" key="1">
    <citation type="journal article" date="2019" name="Gigascience">
        <title>Whole-genome sequence of the oriental lung fluke Paragonimus westermani.</title>
        <authorList>
            <person name="Oey H."/>
            <person name="Zakrzewski M."/>
            <person name="Narain K."/>
            <person name="Devi K.R."/>
            <person name="Agatsuma T."/>
            <person name="Nawaratna S."/>
            <person name="Gobert G.N."/>
            <person name="Jones M.K."/>
            <person name="Ragan M.A."/>
            <person name="McManus D.P."/>
            <person name="Krause L."/>
        </authorList>
    </citation>
    <scope>NUCLEOTIDE SEQUENCE [LARGE SCALE GENOMIC DNA]</scope>
    <source>
        <strain evidence="2 3">IND2009</strain>
    </source>
</reference>
<organism evidence="2 3">
    <name type="scientific">Paragonimus westermani</name>
    <dbReference type="NCBI Taxonomy" id="34504"/>
    <lineage>
        <taxon>Eukaryota</taxon>
        <taxon>Metazoa</taxon>
        <taxon>Spiralia</taxon>
        <taxon>Lophotrochozoa</taxon>
        <taxon>Platyhelminthes</taxon>
        <taxon>Trematoda</taxon>
        <taxon>Digenea</taxon>
        <taxon>Plagiorchiida</taxon>
        <taxon>Troglotremata</taxon>
        <taxon>Troglotrematidae</taxon>
        <taxon>Paragonimus</taxon>
    </lineage>
</organism>
<feature type="compositionally biased region" description="Basic and acidic residues" evidence="1">
    <location>
        <begin position="69"/>
        <end position="85"/>
    </location>
</feature>